<dbReference type="AlphaFoldDB" id="A0A9N9JCE9"/>
<reference evidence="2" key="1">
    <citation type="submission" date="2021-06" db="EMBL/GenBank/DDBJ databases">
        <authorList>
            <person name="Kallberg Y."/>
            <person name="Tangrot J."/>
            <person name="Rosling A."/>
        </authorList>
    </citation>
    <scope>NUCLEOTIDE SEQUENCE</scope>
    <source>
        <strain evidence="2">MA453B</strain>
    </source>
</reference>
<name>A0A9N9JCE9_9GLOM</name>
<feature type="region of interest" description="Disordered" evidence="1">
    <location>
        <begin position="1"/>
        <end position="61"/>
    </location>
</feature>
<evidence type="ECO:0000313" key="3">
    <source>
        <dbReference type="Proteomes" id="UP000789405"/>
    </source>
</evidence>
<dbReference type="Proteomes" id="UP000789405">
    <property type="component" value="Unassembled WGS sequence"/>
</dbReference>
<proteinExistence type="predicted"/>
<evidence type="ECO:0000313" key="2">
    <source>
        <dbReference type="EMBL" id="CAG8775497.1"/>
    </source>
</evidence>
<comment type="caution">
    <text evidence="2">The sequence shown here is derived from an EMBL/GenBank/DDBJ whole genome shotgun (WGS) entry which is preliminary data.</text>
</comment>
<evidence type="ECO:0000256" key="1">
    <source>
        <dbReference type="SAM" id="MobiDB-lite"/>
    </source>
</evidence>
<feature type="compositionally biased region" description="Basic and acidic residues" evidence="1">
    <location>
        <begin position="44"/>
        <end position="61"/>
    </location>
</feature>
<accession>A0A9N9JCE9</accession>
<gene>
    <name evidence="2" type="ORF">DERYTH_LOCUS19123</name>
</gene>
<protein>
    <submittedName>
        <fullName evidence="2">19224_t:CDS:1</fullName>
    </submittedName>
</protein>
<organism evidence="2 3">
    <name type="scientific">Dentiscutata erythropus</name>
    <dbReference type="NCBI Taxonomy" id="1348616"/>
    <lineage>
        <taxon>Eukaryota</taxon>
        <taxon>Fungi</taxon>
        <taxon>Fungi incertae sedis</taxon>
        <taxon>Mucoromycota</taxon>
        <taxon>Glomeromycotina</taxon>
        <taxon>Glomeromycetes</taxon>
        <taxon>Diversisporales</taxon>
        <taxon>Gigasporaceae</taxon>
        <taxon>Dentiscutata</taxon>
    </lineage>
</organism>
<feature type="compositionally biased region" description="Acidic residues" evidence="1">
    <location>
        <begin position="20"/>
        <end position="43"/>
    </location>
</feature>
<sequence>MQKHIPLLEFGIKTQMQDDNSNDSDESNDSDDSDELDESDDLDNEKRAFVYDSEVKKDDRS</sequence>
<dbReference type="EMBL" id="CAJVPY010020420">
    <property type="protein sequence ID" value="CAG8775497.1"/>
    <property type="molecule type" value="Genomic_DNA"/>
</dbReference>
<keyword evidence="3" id="KW-1185">Reference proteome</keyword>